<evidence type="ECO:0000256" key="1">
    <source>
        <dbReference type="SAM" id="SignalP"/>
    </source>
</evidence>
<comment type="caution">
    <text evidence="3">The sequence shown here is derived from an EMBL/GenBank/DDBJ whole genome shotgun (WGS) entry which is preliminary data.</text>
</comment>
<evidence type="ECO:0000259" key="2">
    <source>
        <dbReference type="Pfam" id="PF07589"/>
    </source>
</evidence>
<organism evidence="3 4">
    <name type="scientific">Microcystis aeruginosa BLCC-F158</name>
    <dbReference type="NCBI Taxonomy" id="2755316"/>
    <lineage>
        <taxon>Bacteria</taxon>
        <taxon>Bacillati</taxon>
        <taxon>Cyanobacteriota</taxon>
        <taxon>Cyanophyceae</taxon>
        <taxon>Oscillatoriophycideae</taxon>
        <taxon>Chroococcales</taxon>
        <taxon>Microcystaceae</taxon>
        <taxon>Microcystis</taxon>
    </lineage>
</organism>
<feature type="domain" description="Ice-binding protein C-terminal" evidence="2">
    <location>
        <begin position="176"/>
        <end position="200"/>
    </location>
</feature>
<dbReference type="InterPro" id="IPR013424">
    <property type="entry name" value="Ice-binding_C"/>
</dbReference>
<evidence type="ECO:0000313" key="3">
    <source>
        <dbReference type="EMBL" id="MBC1195602.1"/>
    </source>
</evidence>
<protein>
    <submittedName>
        <fullName evidence="3">PEP-CTERM sorting domain-containing protein</fullName>
    </submittedName>
</protein>
<dbReference type="AlphaFoldDB" id="A0A841UYK2"/>
<sequence length="202" mass="20676">MKEQCMSLKTSVAVAATAIGLTTLAYPAEAAKFFFSYTHGGPTTPIVVTGTLTGDLGPGGIITINGFSDLTYNGVDLDSDPFEWQPGNTFVDSYSNQSTGSGVPATASFSGASMDFVLFGSGTATQYIAFGPAVGVVGDPTIFSSYLSDTITNPPLTNDLGGLEEPFNQSGWSLTAIPEPSAVVGLLGLGLGALASRVRKKG</sequence>
<keyword evidence="1" id="KW-0732">Signal</keyword>
<dbReference type="EMBL" id="JACEGC010000039">
    <property type="protein sequence ID" value="MBC1195602.1"/>
    <property type="molecule type" value="Genomic_DNA"/>
</dbReference>
<proteinExistence type="predicted"/>
<name>A0A841UYK2_MICAE</name>
<feature type="chain" id="PRO_5032775413" evidence="1">
    <location>
        <begin position="31"/>
        <end position="202"/>
    </location>
</feature>
<dbReference type="Proteomes" id="UP000525432">
    <property type="component" value="Unassembled WGS sequence"/>
</dbReference>
<gene>
    <name evidence="3" type="ORF">H0901_10075</name>
</gene>
<dbReference type="NCBIfam" id="TIGR02595">
    <property type="entry name" value="PEP_CTERM"/>
    <property type="match status" value="1"/>
</dbReference>
<dbReference type="Pfam" id="PF07589">
    <property type="entry name" value="PEP-CTERM"/>
    <property type="match status" value="1"/>
</dbReference>
<accession>A0A841UYK2</accession>
<reference evidence="3 4" key="1">
    <citation type="submission" date="2020-07" db="EMBL/GenBank/DDBJ databases">
        <title>Genomes of two Microcystis aeruginosa (Cyanobacteria) strains from Florida (USA) with disparate toxicogenic potential.</title>
        <authorList>
            <person name="Lefler F.W."/>
            <person name="Barbosa M."/>
            <person name="Berthold D.E."/>
            <person name="Laughinghouse H.D. IV."/>
        </authorList>
    </citation>
    <scope>NUCLEOTIDE SEQUENCE [LARGE SCALE GENOMIC DNA]</scope>
    <source>
        <strain evidence="3 4">BLCCF158</strain>
    </source>
</reference>
<evidence type="ECO:0000313" key="4">
    <source>
        <dbReference type="Proteomes" id="UP000525432"/>
    </source>
</evidence>
<feature type="signal peptide" evidence="1">
    <location>
        <begin position="1"/>
        <end position="30"/>
    </location>
</feature>